<comment type="caution">
    <text evidence="9">The sequence shown here is derived from an EMBL/GenBank/DDBJ whole genome shotgun (WGS) entry which is preliminary data.</text>
</comment>
<evidence type="ECO:0000256" key="7">
    <source>
        <dbReference type="ARBA" id="ARBA00023136"/>
    </source>
</evidence>
<evidence type="ECO:0000256" key="4">
    <source>
        <dbReference type="ARBA" id="ARBA00022692"/>
    </source>
</evidence>
<keyword evidence="2" id="KW-0328">Glycosyltransferase</keyword>
<reference evidence="9" key="1">
    <citation type="submission" date="2020-10" db="EMBL/GenBank/DDBJ databases">
        <authorList>
            <person name="Gilroy R."/>
        </authorList>
    </citation>
    <scope>NUCLEOTIDE SEQUENCE</scope>
    <source>
        <strain evidence="9">B1-15692</strain>
    </source>
</reference>
<dbReference type="GO" id="GO:0099621">
    <property type="term" value="F:undecaprenyl-phosphate 4-deoxy-4-formamido-L-arabinose transferase activity"/>
    <property type="evidence" value="ECO:0007669"/>
    <property type="project" value="TreeGrafter"/>
</dbReference>
<keyword evidence="7" id="KW-0472">Membrane</keyword>
<evidence type="ECO:0000313" key="10">
    <source>
        <dbReference type="Proteomes" id="UP000823660"/>
    </source>
</evidence>
<dbReference type="PANTHER" id="PTHR48090">
    <property type="entry name" value="UNDECAPRENYL-PHOSPHATE 4-DEOXY-4-FORMAMIDO-L-ARABINOSE TRANSFERASE-RELATED"/>
    <property type="match status" value="1"/>
</dbReference>
<gene>
    <name evidence="9" type="ORF">IAB99_02215</name>
</gene>
<protein>
    <submittedName>
        <fullName evidence="9">Glycosyltransferase family 2 protein</fullName>
    </submittedName>
</protein>
<proteinExistence type="predicted"/>
<accession>A0A9D9NB09</accession>
<dbReference type="Pfam" id="PF00535">
    <property type="entry name" value="Glycos_transf_2"/>
    <property type="match status" value="1"/>
</dbReference>
<dbReference type="EMBL" id="JADIMH010000012">
    <property type="protein sequence ID" value="MBO8466565.1"/>
    <property type="molecule type" value="Genomic_DNA"/>
</dbReference>
<name>A0A9D9NB09_9BACT</name>
<keyword evidence="3" id="KW-0808">Transferase</keyword>
<dbReference type="CDD" id="cd04179">
    <property type="entry name" value="DPM_DPG-synthase_like"/>
    <property type="match status" value="1"/>
</dbReference>
<dbReference type="Gene3D" id="3.90.550.10">
    <property type="entry name" value="Spore Coat Polysaccharide Biosynthesis Protein SpsA, Chain A"/>
    <property type="match status" value="1"/>
</dbReference>
<dbReference type="InterPro" id="IPR001173">
    <property type="entry name" value="Glyco_trans_2-like"/>
</dbReference>
<dbReference type="InterPro" id="IPR029044">
    <property type="entry name" value="Nucleotide-diphossugar_trans"/>
</dbReference>
<feature type="domain" description="Glycosyltransferase 2-like" evidence="8">
    <location>
        <begin position="10"/>
        <end position="147"/>
    </location>
</feature>
<dbReference type="PANTHER" id="PTHR48090:SF3">
    <property type="entry name" value="UNDECAPRENYL-PHOSPHATE 4-DEOXY-4-FORMAMIDO-L-ARABINOSE TRANSFERASE"/>
    <property type="match status" value="1"/>
</dbReference>
<keyword evidence="5" id="KW-0448">Lipopolysaccharide biosynthesis</keyword>
<organism evidence="9 10">
    <name type="scientific">Candidatus Cryptobacteroides faecipullorum</name>
    <dbReference type="NCBI Taxonomy" id="2840764"/>
    <lineage>
        <taxon>Bacteria</taxon>
        <taxon>Pseudomonadati</taxon>
        <taxon>Bacteroidota</taxon>
        <taxon>Bacteroidia</taxon>
        <taxon>Bacteroidales</taxon>
        <taxon>Candidatus Cryptobacteroides</taxon>
    </lineage>
</organism>
<keyword evidence="6" id="KW-1133">Transmembrane helix</keyword>
<dbReference type="GO" id="GO:0005886">
    <property type="term" value="C:plasma membrane"/>
    <property type="evidence" value="ECO:0007669"/>
    <property type="project" value="TreeGrafter"/>
</dbReference>
<evidence type="ECO:0000256" key="6">
    <source>
        <dbReference type="ARBA" id="ARBA00022989"/>
    </source>
</evidence>
<dbReference type="GO" id="GO:0009103">
    <property type="term" value="P:lipopolysaccharide biosynthetic process"/>
    <property type="evidence" value="ECO:0007669"/>
    <property type="project" value="UniProtKB-KW"/>
</dbReference>
<evidence type="ECO:0000256" key="3">
    <source>
        <dbReference type="ARBA" id="ARBA00022679"/>
    </source>
</evidence>
<dbReference type="InterPro" id="IPR050256">
    <property type="entry name" value="Glycosyltransferase_2"/>
</dbReference>
<dbReference type="SUPFAM" id="SSF53448">
    <property type="entry name" value="Nucleotide-diphospho-sugar transferases"/>
    <property type="match status" value="1"/>
</dbReference>
<reference evidence="9" key="2">
    <citation type="journal article" date="2021" name="PeerJ">
        <title>Extensive microbial diversity within the chicken gut microbiome revealed by metagenomics and culture.</title>
        <authorList>
            <person name="Gilroy R."/>
            <person name="Ravi A."/>
            <person name="Getino M."/>
            <person name="Pursley I."/>
            <person name="Horton D.L."/>
            <person name="Alikhan N.F."/>
            <person name="Baker D."/>
            <person name="Gharbi K."/>
            <person name="Hall N."/>
            <person name="Watson M."/>
            <person name="Adriaenssens E.M."/>
            <person name="Foster-Nyarko E."/>
            <person name="Jarju S."/>
            <person name="Secka A."/>
            <person name="Antonio M."/>
            <person name="Oren A."/>
            <person name="Chaudhuri R.R."/>
            <person name="La Ragione R."/>
            <person name="Hildebrand F."/>
            <person name="Pallen M.J."/>
        </authorList>
    </citation>
    <scope>NUCLEOTIDE SEQUENCE</scope>
    <source>
        <strain evidence="9">B1-15692</strain>
    </source>
</reference>
<evidence type="ECO:0000256" key="5">
    <source>
        <dbReference type="ARBA" id="ARBA00022985"/>
    </source>
</evidence>
<evidence type="ECO:0000256" key="1">
    <source>
        <dbReference type="ARBA" id="ARBA00022475"/>
    </source>
</evidence>
<keyword evidence="1" id="KW-1003">Cell membrane</keyword>
<dbReference type="AlphaFoldDB" id="A0A9D9NB09"/>
<dbReference type="Proteomes" id="UP000823660">
    <property type="component" value="Unassembled WGS sequence"/>
</dbReference>
<evidence type="ECO:0000259" key="8">
    <source>
        <dbReference type="Pfam" id="PF00535"/>
    </source>
</evidence>
<evidence type="ECO:0000256" key="2">
    <source>
        <dbReference type="ARBA" id="ARBA00022676"/>
    </source>
</evidence>
<keyword evidence="4" id="KW-0812">Transmembrane</keyword>
<sequence length="254" mass="28712">MNVTSKYEFTIIVPVFNEEGNMPRLADTISSYLPRCPYKACALFVDDGSTDGSGSLIEKACSEHDGFFYIRFASNAGLSAAIKAGFDFAESRYVGYMDADMQTSPEDFSLLLPHIVDCSMVTGIRADRHDNIFKRMQSRIANGFRRIMTHDGAADTGCPLKVFRTECAKSIPMFKGMHRFFPALVLLQDGGSYMQIPVRHYHRLAGKSKFHLWNRLLGPLSDCFAYRWMKTRYINYSVSRSNIVSGPECREQSN</sequence>
<evidence type="ECO:0000313" key="9">
    <source>
        <dbReference type="EMBL" id="MBO8466565.1"/>
    </source>
</evidence>